<feature type="region of interest" description="Disordered" evidence="2">
    <location>
        <begin position="1"/>
        <end position="70"/>
    </location>
</feature>
<feature type="compositionally biased region" description="Low complexity" evidence="2">
    <location>
        <begin position="893"/>
        <end position="915"/>
    </location>
</feature>
<feature type="region of interest" description="Disordered" evidence="2">
    <location>
        <begin position="891"/>
        <end position="915"/>
    </location>
</feature>
<feature type="region of interest" description="Disordered" evidence="2">
    <location>
        <begin position="1061"/>
        <end position="1150"/>
    </location>
</feature>
<feature type="compositionally biased region" description="Low complexity" evidence="2">
    <location>
        <begin position="995"/>
        <end position="1004"/>
    </location>
</feature>
<dbReference type="PANTHER" id="PTHR46910:SF18">
    <property type="entry name" value="ZN(II)2CYS6 TRANSCRIPTION FACTOR (EUROFUNG)"/>
    <property type="match status" value="1"/>
</dbReference>
<sequence length="1150" mass="123137">MPSSSPSSNSAPGPSEPLKRRRITRACDRCHRGGVKPVPKGGAKPSSQSGHSASGHPTPHGPGSQNGALGGEAREWEYQAVGTPDLVDMLASTFYRVVYPILPYFHWPTFSARVRARHYERDRAFFAFVMAVCAITSARMRDGVGTPLPPDAPPSEAFFDASLSAFPADLTVATDFDYKRAKAILAILSLQYGQVRQLSVHLGDYLTMCAADGFHNENRWPPNLPVTEIEERRRVFWGVYSIDVYAACTWGGIVRHRETQANVLYPAEVWDDSEITETGIAKPAGVSFLRGWNFTNDLYRILEHALGLLRQRKLEPTDSQVNRRLFSLTRLNSSFPSSKEVLDTIQEDYNQLPMEFKGAQAMTGNVYEDRFGFQAADIIVTMQTVKMVMTGLEDASVEKRCAIAGELLDALSTVPTAYIQAISSPILHHLAGVGHLLGSVIQTPLSHWTYLQVRNVLLAMADLLSSLESTMSFTPGIAEKLRDHVKRIDQYMTAAAVDRSRRAQVWHTALPPSAWQYPNTPGVGSGGDSSVRTTEEPQKQEEQIIPGNLFDLPLDLLTTDWPLDMRDAFDFLGPAPAGASGQAREVDYIEANETEELELPEGRSLEVEYIEADETGEPEQPVGMSLERIETVTPPAVADAPVGAVSSITTTPLQTTSAEATGDILGILLPPINVTPPQPPTITAPVTPAQASTRAANTPRSSGKSVRFADTPAAGEWHRPSFVVPDLPMPPPPAVTPPPVPDLLLDRASWRPPLALGPWPGLSLLADAALPVVLPAAPHGADPLLPDSVAAAAQSQATAALAFVSQLGATEVSAAQAPAQPLQFLEPPMVTENTAVEGLALQSVQLPPPQAMATGNLAVEDLAPQLVQLPAPQAMATEDLAVEVPEPQPVQFPAPQAMEASGPAAPAPASLYPPSRAPEAQIVHLPAPLVDDAPVLQDLPFQTPPAPEPAAEAPSTHTLPSLPVTPSPAPPAQASVLMSQTQALSAEITPEHSSVHAPSSSAVHTPARVRRKEQTPLPLRPPSLLDSASHVSNSPLAHLSVAALHLHAALDKPGLLIPRAAQQTSSQAQSSAEHGDQAARPEPEPKSKQLKFWQTNSNQSSQIAEVPQTSPQAPQPGQPPQPQPMPQPHHPPTVHLPRPHHPPAPPSSSP</sequence>
<dbReference type="Proteomes" id="UP000006757">
    <property type="component" value="Unassembled WGS sequence"/>
</dbReference>
<keyword evidence="1" id="KW-0539">Nucleus</keyword>
<organism evidence="4 5">
    <name type="scientific">Trichosporon asahii var. asahii (strain CBS 8904)</name>
    <name type="common">Yeast</name>
    <dbReference type="NCBI Taxonomy" id="1220162"/>
    <lineage>
        <taxon>Eukaryota</taxon>
        <taxon>Fungi</taxon>
        <taxon>Dikarya</taxon>
        <taxon>Basidiomycota</taxon>
        <taxon>Agaricomycotina</taxon>
        <taxon>Tremellomycetes</taxon>
        <taxon>Trichosporonales</taxon>
        <taxon>Trichosporonaceae</taxon>
        <taxon>Trichosporon</taxon>
    </lineage>
</organism>
<evidence type="ECO:0000256" key="2">
    <source>
        <dbReference type="SAM" id="MobiDB-lite"/>
    </source>
</evidence>
<feature type="compositionally biased region" description="Polar residues" evidence="2">
    <location>
        <begin position="689"/>
        <end position="704"/>
    </location>
</feature>
<feature type="domain" description="Xylanolytic transcriptional activator regulatory" evidence="3">
    <location>
        <begin position="92"/>
        <end position="312"/>
    </location>
</feature>
<evidence type="ECO:0000259" key="3">
    <source>
        <dbReference type="Pfam" id="PF04082"/>
    </source>
</evidence>
<name>K1VJ13_TRIAC</name>
<dbReference type="GO" id="GO:0003677">
    <property type="term" value="F:DNA binding"/>
    <property type="evidence" value="ECO:0007669"/>
    <property type="project" value="InterPro"/>
</dbReference>
<evidence type="ECO:0000256" key="1">
    <source>
        <dbReference type="ARBA" id="ARBA00023242"/>
    </source>
</evidence>
<dbReference type="GO" id="GO:0008270">
    <property type="term" value="F:zinc ion binding"/>
    <property type="evidence" value="ECO:0007669"/>
    <property type="project" value="InterPro"/>
</dbReference>
<dbReference type="Pfam" id="PF04082">
    <property type="entry name" value="Fungal_trans"/>
    <property type="match status" value="1"/>
</dbReference>
<feature type="region of interest" description="Disordered" evidence="2">
    <location>
        <begin position="937"/>
        <end position="1026"/>
    </location>
</feature>
<feature type="region of interest" description="Disordered" evidence="2">
    <location>
        <begin position="516"/>
        <end position="541"/>
    </location>
</feature>
<protein>
    <submittedName>
        <fullName evidence="4">Nucleus protein</fullName>
    </submittedName>
</protein>
<gene>
    <name evidence="4" type="ORF">A1Q2_04953</name>
</gene>
<feature type="compositionally biased region" description="Low complexity" evidence="2">
    <location>
        <begin position="1"/>
        <end position="13"/>
    </location>
</feature>
<proteinExistence type="predicted"/>
<feature type="compositionally biased region" description="Pro residues" evidence="2">
    <location>
        <begin position="1113"/>
        <end position="1131"/>
    </location>
</feature>
<dbReference type="OrthoDB" id="2123952at2759"/>
<feature type="compositionally biased region" description="Polar residues" evidence="2">
    <location>
        <begin position="1092"/>
        <end position="1103"/>
    </location>
</feature>
<feature type="compositionally biased region" description="Low complexity" evidence="2">
    <location>
        <begin position="949"/>
        <end position="962"/>
    </location>
</feature>
<feature type="compositionally biased region" description="Low complexity" evidence="2">
    <location>
        <begin position="1061"/>
        <end position="1072"/>
    </location>
</feature>
<dbReference type="EMBL" id="AMBO01000334">
    <property type="protein sequence ID" value="EKD00761.1"/>
    <property type="molecule type" value="Genomic_DNA"/>
</dbReference>
<dbReference type="PANTHER" id="PTHR46910">
    <property type="entry name" value="TRANSCRIPTION FACTOR PDR1"/>
    <property type="match status" value="1"/>
</dbReference>
<dbReference type="eggNOG" id="ENOG502QTPC">
    <property type="taxonomic scope" value="Eukaryota"/>
</dbReference>
<dbReference type="CDD" id="cd12148">
    <property type="entry name" value="fungal_TF_MHR"/>
    <property type="match status" value="1"/>
</dbReference>
<dbReference type="InterPro" id="IPR007219">
    <property type="entry name" value="XnlR_reg_dom"/>
</dbReference>
<dbReference type="GO" id="GO:0003700">
    <property type="term" value="F:DNA-binding transcription factor activity"/>
    <property type="evidence" value="ECO:0007669"/>
    <property type="project" value="InterPro"/>
</dbReference>
<dbReference type="InterPro" id="IPR050987">
    <property type="entry name" value="AtrR-like"/>
</dbReference>
<evidence type="ECO:0000313" key="5">
    <source>
        <dbReference type="Proteomes" id="UP000006757"/>
    </source>
</evidence>
<feature type="compositionally biased region" description="Basic and acidic residues" evidence="2">
    <location>
        <begin position="1073"/>
        <end position="1087"/>
    </location>
</feature>
<accession>K1VJ13</accession>
<dbReference type="GO" id="GO:0006351">
    <property type="term" value="P:DNA-templated transcription"/>
    <property type="evidence" value="ECO:0007669"/>
    <property type="project" value="InterPro"/>
</dbReference>
<keyword evidence="5" id="KW-1185">Reference proteome</keyword>
<dbReference type="HOGENOM" id="CLU_276612_0_0_1"/>
<evidence type="ECO:0000313" key="4">
    <source>
        <dbReference type="EMBL" id="EKD00761.1"/>
    </source>
</evidence>
<reference evidence="4 5" key="1">
    <citation type="journal article" date="2012" name="Eukaryot. Cell">
        <title>Genome sequence of the Trichosporon asahii environmental strain CBS 8904.</title>
        <authorList>
            <person name="Yang R.Y."/>
            <person name="Li H.T."/>
            <person name="Zhu H."/>
            <person name="Zhou G.P."/>
            <person name="Wang M."/>
            <person name="Wang L."/>
        </authorList>
    </citation>
    <scope>NUCLEOTIDE SEQUENCE [LARGE SCALE GENOMIC DNA]</scope>
    <source>
        <strain evidence="4 5">CBS 8904</strain>
    </source>
</reference>
<feature type="region of interest" description="Disordered" evidence="2">
    <location>
        <begin position="685"/>
        <end position="707"/>
    </location>
</feature>
<dbReference type="InParanoid" id="K1VJ13"/>
<comment type="caution">
    <text evidence="4">The sequence shown here is derived from an EMBL/GenBank/DDBJ whole genome shotgun (WGS) entry which is preliminary data.</text>
</comment>
<dbReference type="AlphaFoldDB" id="K1VJ13"/>